<accession>A0ACC3T092</accession>
<reference evidence="2" key="1">
    <citation type="journal article" date="2024" name="Front. Bioeng. Biotechnol.">
        <title>Genome-scale model development and genomic sequencing of the oleaginous clade Lipomyces.</title>
        <authorList>
            <person name="Czajka J.J."/>
            <person name="Han Y."/>
            <person name="Kim J."/>
            <person name="Mondo S.J."/>
            <person name="Hofstad B.A."/>
            <person name="Robles A."/>
            <person name="Haridas S."/>
            <person name="Riley R."/>
            <person name="LaButti K."/>
            <person name="Pangilinan J."/>
            <person name="Andreopoulos W."/>
            <person name="Lipzen A."/>
            <person name="Yan J."/>
            <person name="Wang M."/>
            <person name="Ng V."/>
            <person name="Grigoriev I.V."/>
            <person name="Spatafora J.W."/>
            <person name="Magnuson J.K."/>
            <person name="Baker S.E."/>
            <person name="Pomraning K.R."/>
        </authorList>
    </citation>
    <scope>NUCLEOTIDE SEQUENCE [LARGE SCALE GENOMIC DNA]</scope>
    <source>
        <strain evidence="2">CBS 7786</strain>
    </source>
</reference>
<gene>
    <name evidence="1" type="ORF">V1525DRAFT_388613</name>
</gene>
<evidence type="ECO:0000313" key="1">
    <source>
        <dbReference type="EMBL" id="KAK9237265.1"/>
    </source>
</evidence>
<dbReference type="Proteomes" id="UP001433508">
    <property type="component" value="Unassembled WGS sequence"/>
</dbReference>
<evidence type="ECO:0000313" key="2">
    <source>
        <dbReference type="Proteomes" id="UP001433508"/>
    </source>
</evidence>
<keyword evidence="2" id="KW-1185">Reference proteome</keyword>
<protein>
    <submittedName>
        <fullName evidence="1">Uncharacterized protein</fullName>
    </submittedName>
</protein>
<sequence>MVQSQKQKRKLSDDGGANKKQLRLASLPHQTSRMHQGQISHLQYFPCPLQQCVVGDSPANAAKQSVIDLPLLDTSVCHPTEAATVWYSCRDQRHDFARSIQRCQLPPSSGIIEDYEIQSADTRLPISPSDAQSEANTFPDMQNDDVDLSDDTADSAKASLDVEQPQVQSLNELPQKRRKLVYSMGYRADCEKCRAKIRGHYSHIVYLEEK</sequence>
<proteinExistence type="predicted"/>
<dbReference type="EMBL" id="MU971371">
    <property type="protein sequence ID" value="KAK9237265.1"/>
    <property type="molecule type" value="Genomic_DNA"/>
</dbReference>
<name>A0ACC3T092_LIPKO</name>
<comment type="caution">
    <text evidence="1">The sequence shown here is derived from an EMBL/GenBank/DDBJ whole genome shotgun (WGS) entry which is preliminary data.</text>
</comment>
<organism evidence="1 2">
    <name type="scientific">Lipomyces kononenkoae</name>
    <name type="common">Yeast</name>
    <dbReference type="NCBI Taxonomy" id="34357"/>
    <lineage>
        <taxon>Eukaryota</taxon>
        <taxon>Fungi</taxon>
        <taxon>Dikarya</taxon>
        <taxon>Ascomycota</taxon>
        <taxon>Saccharomycotina</taxon>
        <taxon>Lipomycetes</taxon>
        <taxon>Lipomycetales</taxon>
        <taxon>Lipomycetaceae</taxon>
        <taxon>Lipomyces</taxon>
    </lineage>
</organism>